<feature type="transmembrane region" description="Helical" evidence="7">
    <location>
        <begin position="76"/>
        <end position="93"/>
    </location>
</feature>
<comment type="similarity">
    <text evidence="2">Belongs to the major facilitator superfamily.</text>
</comment>
<organism evidence="9 10">
    <name type="scientific">Alteromonas australica</name>
    <dbReference type="NCBI Taxonomy" id="589873"/>
    <lineage>
        <taxon>Bacteria</taxon>
        <taxon>Pseudomonadati</taxon>
        <taxon>Pseudomonadota</taxon>
        <taxon>Gammaproteobacteria</taxon>
        <taxon>Alteromonadales</taxon>
        <taxon>Alteromonadaceae</taxon>
        <taxon>Alteromonas/Salinimonas group</taxon>
        <taxon>Alteromonas</taxon>
    </lineage>
</organism>
<dbReference type="GO" id="GO:0022857">
    <property type="term" value="F:transmembrane transporter activity"/>
    <property type="evidence" value="ECO:0007669"/>
    <property type="project" value="InterPro"/>
</dbReference>
<evidence type="ECO:0000256" key="7">
    <source>
        <dbReference type="SAM" id="Phobius"/>
    </source>
</evidence>
<evidence type="ECO:0000256" key="6">
    <source>
        <dbReference type="ARBA" id="ARBA00023136"/>
    </source>
</evidence>
<proteinExistence type="inferred from homology"/>
<dbReference type="PANTHER" id="PTHR23514">
    <property type="entry name" value="BYPASS OF STOP CODON PROTEIN 6"/>
    <property type="match status" value="1"/>
</dbReference>
<feature type="transmembrane region" description="Helical" evidence="7">
    <location>
        <begin position="47"/>
        <end position="69"/>
    </location>
</feature>
<dbReference type="InterPro" id="IPR020846">
    <property type="entry name" value="MFS_dom"/>
</dbReference>
<name>A0A075NXI3_9ALTE</name>
<dbReference type="InterPro" id="IPR011701">
    <property type="entry name" value="MFS"/>
</dbReference>
<dbReference type="InterPro" id="IPR051788">
    <property type="entry name" value="MFS_Transporter"/>
</dbReference>
<feature type="transmembrane region" description="Helical" evidence="7">
    <location>
        <begin position="12"/>
        <end position="35"/>
    </location>
</feature>
<keyword evidence="5 7" id="KW-1133">Transmembrane helix</keyword>
<evidence type="ECO:0000256" key="2">
    <source>
        <dbReference type="ARBA" id="ARBA00008335"/>
    </source>
</evidence>
<dbReference type="GO" id="GO:0012505">
    <property type="term" value="C:endomembrane system"/>
    <property type="evidence" value="ECO:0007669"/>
    <property type="project" value="UniProtKB-SubCell"/>
</dbReference>
<dbReference type="KEGG" id="aal:EP13_05665"/>
<keyword evidence="6 7" id="KW-0472">Membrane</keyword>
<feature type="transmembrane region" description="Helical" evidence="7">
    <location>
        <begin position="303"/>
        <end position="322"/>
    </location>
</feature>
<feature type="transmembrane region" description="Helical" evidence="7">
    <location>
        <begin position="209"/>
        <end position="233"/>
    </location>
</feature>
<dbReference type="PROSITE" id="PS50850">
    <property type="entry name" value="MFS"/>
    <property type="match status" value="1"/>
</dbReference>
<feature type="transmembrane region" description="Helical" evidence="7">
    <location>
        <begin position="279"/>
        <end position="297"/>
    </location>
</feature>
<dbReference type="Pfam" id="PF07690">
    <property type="entry name" value="MFS_1"/>
    <property type="match status" value="1"/>
</dbReference>
<protein>
    <recommendedName>
        <fullName evidence="8">Major facilitator superfamily (MFS) profile domain-containing protein</fullName>
    </recommendedName>
</protein>
<dbReference type="Gene3D" id="1.20.1250.20">
    <property type="entry name" value="MFS general substrate transporter like domains"/>
    <property type="match status" value="2"/>
</dbReference>
<dbReference type="PANTHER" id="PTHR23514:SF3">
    <property type="entry name" value="BYPASS OF STOP CODON PROTEIN 6"/>
    <property type="match status" value="1"/>
</dbReference>
<evidence type="ECO:0000313" key="9">
    <source>
        <dbReference type="EMBL" id="AIF98231.1"/>
    </source>
</evidence>
<feature type="transmembrane region" description="Helical" evidence="7">
    <location>
        <begin position="253"/>
        <end position="272"/>
    </location>
</feature>
<dbReference type="InterPro" id="IPR036259">
    <property type="entry name" value="MFS_trans_sf"/>
</dbReference>
<accession>A0A075NXI3</accession>
<feature type="transmembrane region" description="Helical" evidence="7">
    <location>
        <begin position="334"/>
        <end position="358"/>
    </location>
</feature>
<dbReference type="AlphaFoldDB" id="A0A075NXI3"/>
<gene>
    <name evidence="9" type="ORF">EP13_05665</name>
</gene>
<dbReference type="NCBIfam" id="NF002982">
    <property type="entry name" value="PRK03699.1"/>
    <property type="match status" value="1"/>
</dbReference>
<keyword evidence="4 7" id="KW-0812">Transmembrane</keyword>
<feature type="transmembrane region" description="Helical" evidence="7">
    <location>
        <begin position="99"/>
        <end position="124"/>
    </location>
</feature>
<dbReference type="SUPFAM" id="SSF103473">
    <property type="entry name" value="MFS general substrate transporter"/>
    <property type="match status" value="1"/>
</dbReference>
<feature type="domain" description="Major facilitator superfamily (MFS) profile" evidence="8">
    <location>
        <begin position="7"/>
        <end position="391"/>
    </location>
</feature>
<reference evidence="9 10" key="1">
    <citation type="submission" date="2014-06" db="EMBL/GenBank/DDBJ databases">
        <title>Genomes of Alteromonas australica, a world apart.</title>
        <authorList>
            <person name="Gonzaga A."/>
            <person name="Lopez-Perez M."/>
            <person name="Rodriguez-Valera F."/>
        </authorList>
    </citation>
    <scope>NUCLEOTIDE SEQUENCE [LARGE SCALE GENOMIC DNA]</scope>
    <source>
        <strain evidence="9 10">H 17</strain>
    </source>
</reference>
<dbReference type="EMBL" id="CP008849">
    <property type="protein sequence ID" value="AIF98231.1"/>
    <property type="molecule type" value="Genomic_DNA"/>
</dbReference>
<keyword evidence="10" id="KW-1185">Reference proteome</keyword>
<evidence type="ECO:0000256" key="5">
    <source>
        <dbReference type="ARBA" id="ARBA00022989"/>
    </source>
</evidence>
<evidence type="ECO:0000259" key="8">
    <source>
        <dbReference type="PROSITE" id="PS50850"/>
    </source>
</evidence>
<evidence type="ECO:0000313" key="10">
    <source>
        <dbReference type="Proteomes" id="UP000056090"/>
    </source>
</evidence>
<comment type="subcellular location">
    <subcellularLocation>
        <location evidence="1">Endomembrane system</location>
        <topology evidence="1">Multi-pass membrane protein</topology>
    </subcellularLocation>
</comment>
<evidence type="ECO:0000256" key="3">
    <source>
        <dbReference type="ARBA" id="ARBA00022448"/>
    </source>
</evidence>
<evidence type="ECO:0000256" key="1">
    <source>
        <dbReference type="ARBA" id="ARBA00004127"/>
    </source>
</evidence>
<feature type="transmembrane region" description="Helical" evidence="7">
    <location>
        <begin position="166"/>
        <end position="188"/>
    </location>
</feature>
<keyword evidence="3" id="KW-0813">Transport</keyword>
<dbReference type="eggNOG" id="COG0738">
    <property type="taxonomic scope" value="Bacteria"/>
</dbReference>
<sequence length="403" mass="43007">MDAPLNRVFLTAIAFMSYMIMAGLLTQIGVILNAVSSVLGSTPSQSVGVFSGLTGGALCGTFISLFLYAKFSLKPILLTNYSVFLCALLALSISQPNQFFSLAILLFVLGVCCGCGLSGGAVIISKTYHEAKRASAFIATDCAFSAAGYIFPSLAAVIIASHYEWTLSYAAVGALALALWGLVFFATFPKTEADETGELSALQQFTGILTPRVCLIALGVCIYLISQTTFLTWSPNYLQAAFGLSETKAASVVGNYWGMSIFGLISAAILVNKVPQRRFLMIVAVLASVFTLGFVLIEQGTQFLLLSYFFGFATTCIYKLAMSVGSQQLPRAPAVLITFLLFSGSIGSTLAPALSGWVVGQFGVHSAMTMAWLGYLLVALLFGACLWLEKRHQGVRHTMKEGI</sequence>
<evidence type="ECO:0000256" key="4">
    <source>
        <dbReference type="ARBA" id="ARBA00022692"/>
    </source>
</evidence>
<feature type="transmembrane region" description="Helical" evidence="7">
    <location>
        <begin position="370"/>
        <end position="388"/>
    </location>
</feature>
<dbReference type="Proteomes" id="UP000056090">
    <property type="component" value="Chromosome"/>
</dbReference>
<feature type="transmembrane region" description="Helical" evidence="7">
    <location>
        <begin position="136"/>
        <end position="160"/>
    </location>
</feature>
<dbReference type="GO" id="GO:0016020">
    <property type="term" value="C:membrane"/>
    <property type="evidence" value="ECO:0007669"/>
    <property type="project" value="TreeGrafter"/>
</dbReference>